<feature type="domain" description="HAMP" evidence="6">
    <location>
        <begin position="212"/>
        <end position="265"/>
    </location>
</feature>
<keyword evidence="4" id="KW-0472">Membrane</keyword>
<dbReference type="SUPFAM" id="SSF58104">
    <property type="entry name" value="Methyl-accepting chemotaxis protein (MCP) signaling domain"/>
    <property type="match status" value="1"/>
</dbReference>
<dbReference type="Gene3D" id="1.10.287.950">
    <property type="entry name" value="Methyl-accepting chemotaxis protein"/>
    <property type="match status" value="1"/>
</dbReference>
<dbReference type="PROSITE" id="PS50885">
    <property type="entry name" value="HAMP"/>
    <property type="match status" value="1"/>
</dbReference>
<evidence type="ECO:0000256" key="2">
    <source>
        <dbReference type="ARBA" id="ARBA00029447"/>
    </source>
</evidence>
<keyword evidence="1 3" id="KW-0807">Transducer</keyword>
<name>A0A927ZU52_SELRU</name>
<dbReference type="GO" id="GO:0007165">
    <property type="term" value="P:signal transduction"/>
    <property type="evidence" value="ECO:0007669"/>
    <property type="project" value="UniProtKB-KW"/>
</dbReference>
<dbReference type="EMBL" id="SVBY01000012">
    <property type="protein sequence ID" value="MBE6092135.1"/>
    <property type="molecule type" value="Genomic_DNA"/>
</dbReference>
<dbReference type="GO" id="GO:0004888">
    <property type="term" value="F:transmembrane signaling receptor activity"/>
    <property type="evidence" value="ECO:0007669"/>
    <property type="project" value="InterPro"/>
</dbReference>
<dbReference type="Proteomes" id="UP000761380">
    <property type="component" value="Unassembled WGS sequence"/>
</dbReference>
<dbReference type="CDD" id="cd11386">
    <property type="entry name" value="MCP_signal"/>
    <property type="match status" value="1"/>
</dbReference>
<dbReference type="GO" id="GO:0006935">
    <property type="term" value="P:chemotaxis"/>
    <property type="evidence" value="ECO:0007669"/>
    <property type="project" value="InterPro"/>
</dbReference>
<keyword evidence="4" id="KW-1133">Transmembrane helix</keyword>
<dbReference type="Pfam" id="PF12729">
    <property type="entry name" value="4HB_MCP_1"/>
    <property type="match status" value="1"/>
</dbReference>
<dbReference type="Pfam" id="PF00672">
    <property type="entry name" value="HAMP"/>
    <property type="match status" value="1"/>
</dbReference>
<dbReference type="InterPro" id="IPR024478">
    <property type="entry name" value="HlyB_4HB_MCP"/>
</dbReference>
<dbReference type="SMART" id="SM00283">
    <property type="entry name" value="MA"/>
    <property type="match status" value="1"/>
</dbReference>
<proteinExistence type="inferred from homology"/>
<comment type="similarity">
    <text evidence="2">Belongs to the methyl-accepting chemotaxis (MCP) protein family.</text>
</comment>
<dbReference type="PRINTS" id="PR00260">
    <property type="entry name" value="CHEMTRNSDUCR"/>
</dbReference>
<dbReference type="InterPro" id="IPR004089">
    <property type="entry name" value="MCPsignal_dom"/>
</dbReference>
<evidence type="ECO:0000313" key="7">
    <source>
        <dbReference type="EMBL" id="MBE6092135.1"/>
    </source>
</evidence>
<dbReference type="CDD" id="cd06225">
    <property type="entry name" value="HAMP"/>
    <property type="match status" value="1"/>
</dbReference>
<dbReference type="Pfam" id="PF00015">
    <property type="entry name" value="MCPsignal"/>
    <property type="match status" value="1"/>
</dbReference>
<dbReference type="InterPro" id="IPR003660">
    <property type="entry name" value="HAMP_dom"/>
</dbReference>
<dbReference type="AlphaFoldDB" id="A0A927ZU52"/>
<feature type="domain" description="Methyl-accepting transducer" evidence="5">
    <location>
        <begin position="284"/>
        <end position="555"/>
    </location>
</feature>
<feature type="transmembrane region" description="Helical" evidence="4">
    <location>
        <begin position="187"/>
        <end position="211"/>
    </location>
</feature>
<dbReference type="GO" id="GO:0016020">
    <property type="term" value="C:membrane"/>
    <property type="evidence" value="ECO:0007669"/>
    <property type="project" value="InterPro"/>
</dbReference>
<dbReference type="PROSITE" id="PS50111">
    <property type="entry name" value="CHEMOTAXIS_TRANSDUC_2"/>
    <property type="match status" value="1"/>
</dbReference>
<organism evidence="7 8">
    <name type="scientific">Selenomonas ruminantium</name>
    <dbReference type="NCBI Taxonomy" id="971"/>
    <lineage>
        <taxon>Bacteria</taxon>
        <taxon>Bacillati</taxon>
        <taxon>Bacillota</taxon>
        <taxon>Negativicutes</taxon>
        <taxon>Selenomonadales</taxon>
        <taxon>Selenomonadaceae</taxon>
        <taxon>Selenomonas</taxon>
    </lineage>
</organism>
<dbReference type="SMART" id="SM00304">
    <property type="entry name" value="HAMP"/>
    <property type="match status" value="2"/>
</dbReference>
<evidence type="ECO:0000256" key="4">
    <source>
        <dbReference type="SAM" id="Phobius"/>
    </source>
</evidence>
<evidence type="ECO:0000256" key="1">
    <source>
        <dbReference type="ARBA" id="ARBA00023224"/>
    </source>
</evidence>
<dbReference type="PANTHER" id="PTHR32089:SF112">
    <property type="entry name" value="LYSOZYME-LIKE PROTEIN-RELATED"/>
    <property type="match status" value="1"/>
</dbReference>
<sequence length="570" mass="61620">MAMNWLNNLKVSGKIACLIVMAVLALIAVGWNSVLYLHSIQADMDNMYAKKMQSVRLLGDCSITVRAIQSRILENVMLTDQEQMSKNKQDVDKYMQRYDAIWAEYRALGEQTEGIDTVEKHWLDFKGSAEEMMELSLKGQQEEARALYGTKAIKEIIAWDKSMSPLRKAVYDEAEAINNQNQEEANMAVWSMGIITLVAVVLMGLFGGVLVQAIRKPLAEMVTACRHLQAGDFRQMALPSRRLDEFGEMAAVVEDVRVSLSSLMSKTNDSAAHIASASEELTASSQQSAQASQQVAESVTEASGAVSQQQQGINESSAAVGKVADSVQQLQREAERVADHANAASEQAVAGTKAIELSVKQIRGVESTVGESAVIVGKLGERSQEIGQIVETISGIAEQTNLLALNAAIEAARAGEQGRGFSVVADEVRKLAEQSSEAAEQISHLIVSIQSDTASAVNSMKSGSTAVAEGAHSVEELRATFERIREFVDEVSKQVDSMAEAIRGVADDAGVISRHIEDIDMQGTRVADEMQNVSAVSEEQSASAAEIASASDSLAKLAQELQDTLRQFKF</sequence>
<dbReference type="InterPro" id="IPR004090">
    <property type="entry name" value="Chemotax_Me-accpt_rcpt"/>
</dbReference>
<evidence type="ECO:0000256" key="3">
    <source>
        <dbReference type="PROSITE-ProRule" id="PRU00284"/>
    </source>
</evidence>
<evidence type="ECO:0000313" key="8">
    <source>
        <dbReference type="Proteomes" id="UP000761380"/>
    </source>
</evidence>
<accession>A0A927ZU52</accession>
<evidence type="ECO:0000259" key="5">
    <source>
        <dbReference type="PROSITE" id="PS50111"/>
    </source>
</evidence>
<dbReference type="PANTHER" id="PTHR32089">
    <property type="entry name" value="METHYL-ACCEPTING CHEMOTAXIS PROTEIN MCPB"/>
    <property type="match status" value="1"/>
</dbReference>
<reference evidence="7" key="1">
    <citation type="submission" date="2019-04" db="EMBL/GenBank/DDBJ databases">
        <title>Evolution of Biomass-Degrading Anaerobic Consortia Revealed by Metagenomics.</title>
        <authorList>
            <person name="Peng X."/>
        </authorList>
    </citation>
    <scope>NUCLEOTIDE SEQUENCE</scope>
    <source>
        <strain evidence="7">SIG240</strain>
    </source>
</reference>
<comment type="caution">
    <text evidence="7">The sequence shown here is derived from an EMBL/GenBank/DDBJ whole genome shotgun (WGS) entry which is preliminary data.</text>
</comment>
<gene>
    <name evidence="7" type="ORF">E7201_02995</name>
</gene>
<protein>
    <submittedName>
        <fullName evidence="7">Methyl-accepting chemotaxis protein</fullName>
    </submittedName>
</protein>
<evidence type="ECO:0000259" key="6">
    <source>
        <dbReference type="PROSITE" id="PS50885"/>
    </source>
</evidence>
<keyword evidence="4" id="KW-0812">Transmembrane</keyword>